<keyword evidence="3" id="KW-0808">Transferase</keyword>
<keyword evidence="2" id="KW-0489">Methyltransferase</keyword>
<evidence type="ECO:0000256" key="3">
    <source>
        <dbReference type="ARBA" id="ARBA00022679"/>
    </source>
</evidence>
<dbReference type="SUPFAM" id="SSF53335">
    <property type="entry name" value="S-adenosyl-L-methionine-dependent methyltransferases"/>
    <property type="match status" value="1"/>
</dbReference>
<evidence type="ECO:0000256" key="2">
    <source>
        <dbReference type="ARBA" id="ARBA00022603"/>
    </source>
</evidence>
<dbReference type="Gene3D" id="3.40.50.150">
    <property type="entry name" value="Vaccinia Virus protein VP39"/>
    <property type="match status" value="1"/>
</dbReference>
<protein>
    <recommendedName>
        <fullName evidence="1">site-specific DNA-methyltransferase (adenine-specific)</fullName>
        <ecNumber evidence="1">2.1.1.72</ecNumber>
    </recommendedName>
</protein>
<reference evidence="5" key="1">
    <citation type="submission" date="2018-05" db="EMBL/GenBank/DDBJ databases">
        <authorList>
            <person name="Lanie J.A."/>
            <person name="Ng W.-L."/>
            <person name="Kazmierczak K.M."/>
            <person name="Andrzejewski T.M."/>
            <person name="Davidsen T.M."/>
            <person name="Wayne K.J."/>
            <person name="Tettelin H."/>
            <person name="Glass J.I."/>
            <person name="Rusch D."/>
            <person name="Podicherti R."/>
            <person name="Tsui H.-C.T."/>
            <person name="Winkler M.E."/>
        </authorList>
    </citation>
    <scope>NUCLEOTIDE SEQUENCE</scope>
</reference>
<name>A0A383AV66_9ZZZZ</name>
<dbReference type="InterPro" id="IPR050953">
    <property type="entry name" value="N4_N6_ade-DNA_methylase"/>
</dbReference>
<organism evidence="5">
    <name type="scientific">marine metagenome</name>
    <dbReference type="NCBI Taxonomy" id="408172"/>
    <lineage>
        <taxon>unclassified sequences</taxon>
        <taxon>metagenomes</taxon>
        <taxon>ecological metagenomes</taxon>
    </lineage>
</organism>
<evidence type="ECO:0000313" key="5">
    <source>
        <dbReference type="EMBL" id="SVE11085.1"/>
    </source>
</evidence>
<feature type="non-terminal residue" evidence="5">
    <location>
        <position position="249"/>
    </location>
</feature>
<dbReference type="EC" id="2.1.1.72" evidence="1"/>
<dbReference type="EMBL" id="UINC01194813">
    <property type="protein sequence ID" value="SVE11085.1"/>
    <property type="molecule type" value="Genomic_DNA"/>
</dbReference>
<accession>A0A383AV66</accession>
<evidence type="ECO:0000256" key="4">
    <source>
        <dbReference type="ARBA" id="ARBA00047942"/>
    </source>
</evidence>
<dbReference type="PANTHER" id="PTHR33841:SF1">
    <property type="entry name" value="DNA METHYLTRANSFERASE A"/>
    <property type="match status" value="1"/>
</dbReference>
<dbReference type="AlphaFoldDB" id="A0A383AV66"/>
<evidence type="ECO:0000256" key="1">
    <source>
        <dbReference type="ARBA" id="ARBA00011900"/>
    </source>
</evidence>
<dbReference type="GO" id="GO:0009007">
    <property type="term" value="F:site-specific DNA-methyltransferase (adenine-specific) activity"/>
    <property type="evidence" value="ECO:0007669"/>
    <property type="project" value="UniProtKB-EC"/>
</dbReference>
<sequence length="249" mass="29205">TFYKVFLQNLFFSTLNQEIEKRSFVKKEHQHELNPYLYKDLLIETSEFKNLLDRVPFVNGGLFDCLDEKNDGNNSKIFDDFSEDTSNPLCIPNELFWGKEQEFDLSGYYGQKRFNNEKITGLLNILNQYQFTIEENTSFDHAVALDPELLGKVFENLLASYNEETKKTARKELGAFYTPRNIVDYMVEESLINYLYTCLAKENFQTNETESKIRKLFLDKEDPKTYFSKKEIGIFLLGINKLRALDCSV</sequence>
<dbReference type="PANTHER" id="PTHR33841">
    <property type="entry name" value="DNA METHYLTRANSFERASE YEEA-RELATED"/>
    <property type="match status" value="1"/>
</dbReference>
<gene>
    <name evidence="5" type="ORF">METZ01_LOCUS463939</name>
</gene>
<dbReference type="InterPro" id="IPR029063">
    <property type="entry name" value="SAM-dependent_MTases_sf"/>
</dbReference>
<comment type="catalytic activity">
    <reaction evidence="4">
        <text>a 2'-deoxyadenosine in DNA + S-adenosyl-L-methionine = an N(6)-methyl-2'-deoxyadenosine in DNA + S-adenosyl-L-homocysteine + H(+)</text>
        <dbReference type="Rhea" id="RHEA:15197"/>
        <dbReference type="Rhea" id="RHEA-COMP:12418"/>
        <dbReference type="Rhea" id="RHEA-COMP:12419"/>
        <dbReference type="ChEBI" id="CHEBI:15378"/>
        <dbReference type="ChEBI" id="CHEBI:57856"/>
        <dbReference type="ChEBI" id="CHEBI:59789"/>
        <dbReference type="ChEBI" id="CHEBI:90615"/>
        <dbReference type="ChEBI" id="CHEBI:90616"/>
        <dbReference type="EC" id="2.1.1.72"/>
    </reaction>
</comment>
<feature type="non-terminal residue" evidence="5">
    <location>
        <position position="1"/>
    </location>
</feature>
<dbReference type="GO" id="GO:0032259">
    <property type="term" value="P:methylation"/>
    <property type="evidence" value="ECO:0007669"/>
    <property type="project" value="UniProtKB-KW"/>
</dbReference>
<proteinExistence type="predicted"/>